<evidence type="ECO:0000313" key="5">
    <source>
        <dbReference type="Proteomes" id="UP000655044"/>
    </source>
</evidence>
<evidence type="ECO:0000256" key="1">
    <source>
        <dbReference type="PROSITE-ProRule" id="PRU00325"/>
    </source>
</evidence>
<comment type="caution">
    <text evidence="4">The sequence shown here is derived from an EMBL/GenBank/DDBJ whole genome shotgun (WGS) entry which is preliminary data.</text>
</comment>
<dbReference type="GO" id="GO:0008270">
    <property type="term" value="F:zinc ion binding"/>
    <property type="evidence" value="ECO:0007669"/>
    <property type="project" value="UniProtKB-KW"/>
</dbReference>
<dbReference type="EMBL" id="BOOI01000021">
    <property type="protein sequence ID" value="GIH84191.1"/>
    <property type="molecule type" value="Genomic_DNA"/>
</dbReference>
<keyword evidence="1" id="KW-0862">Zinc</keyword>
<name>A0A8J3RW47_PLARO</name>
<accession>A0A8J3RW47</accession>
<feature type="domain" description="SWIM-type" evidence="3">
    <location>
        <begin position="51"/>
        <end position="88"/>
    </location>
</feature>
<evidence type="ECO:0000256" key="2">
    <source>
        <dbReference type="SAM" id="MobiDB-lite"/>
    </source>
</evidence>
<evidence type="ECO:0000313" key="4">
    <source>
        <dbReference type="EMBL" id="GIH84191.1"/>
    </source>
</evidence>
<dbReference type="PROSITE" id="PS50966">
    <property type="entry name" value="ZF_SWIM"/>
    <property type="match status" value="1"/>
</dbReference>
<keyword evidence="5" id="KW-1185">Reference proteome</keyword>
<dbReference type="InterPro" id="IPR007527">
    <property type="entry name" value="Znf_SWIM"/>
</dbReference>
<evidence type="ECO:0000259" key="3">
    <source>
        <dbReference type="PROSITE" id="PS50966"/>
    </source>
</evidence>
<proteinExistence type="predicted"/>
<feature type="region of interest" description="Disordered" evidence="2">
    <location>
        <begin position="90"/>
        <end position="113"/>
    </location>
</feature>
<dbReference type="AlphaFoldDB" id="A0A8J3RW47"/>
<protein>
    <recommendedName>
        <fullName evidence="3">SWIM-type domain-containing protein</fullName>
    </recommendedName>
</protein>
<keyword evidence="1" id="KW-0863">Zinc-finger</keyword>
<sequence>MVKVAELVCSELGRATEAALTAGDELERSGVVQLVTFRPLLVIAEVGDASARVEFRMAGDHLEWYCTCPEGREGAFCAHCVATAQSVRRRTDKNASSGVSSVTASASTVRIAS</sequence>
<dbReference type="RefSeq" id="WP_068920807.1">
    <property type="nucleotide sequence ID" value="NZ_BMQP01000024.1"/>
</dbReference>
<keyword evidence="1" id="KW-0479">Metal-binding</keyword>
<reference evidence="4" key="1">
    <citation type="submission" date="2021-01" db="EMBL/GenBank/DDBJ databases">
        <title>Whole genome shotgun sequence of Planobispora rosea NBRC 15558.</title>
        <authorList>
            <person name="Komaki H."/>
            <person name="Tamura T."/>
        </authorList>
    </citation>
    <scope>NUCLEOTIDE SEQUENCE</scope>
    <source>
        <strain evidence="4">NBRC 15558</strain>
    </source>
</reference>
<gene>
    <name evidence="4" type="ORF">Pro02_25990</name>
</gene>
<feature type="compositionally biased region" description="Low complexity" evidence="2">
    <location>
        <begin position="95"/>
        <end position="113"/>
    </location>
</feature>
<organism evidence="4 5">
    <name type="scientific">Planobispora rosea</name>
    <dbReference type="NCBI Taxonomy" id="35762"/>
    <lineage>
        <taxon>Bacteria</taxon>
        <taxon>Bacillati</taxon>
        <taxon>Actinomycetota</taxon>
        <taxon>Actinomycetes</taxon>
        <taxon>Streptosporangiales</taxon>
        <taxon>Streptosporangiaceae</taxon>
        <taxon>Planobispora</taxon>
    </lineage>
</organism>
<dbReference type="Proteomes" id="UP000655044">
    <property type="component" value="Unassembled WGS sequence"/>
</dbReference>
<dbReference type="OrthoDB" id="3677745at2"/>